<dbReference type="Proteomes" id="UP001238540">
    <property type="component" value="Unassembled WGS sequence"/>
</dbReference>
<dbReference type="InterPro" id="IPR014729">
    <property type="entry name" value="Rossmann-like_a/b/a_fold"/>
</dbReference>
<sequence>MSKSTYSRLRLVLGDQLNRDHSWFSRVDDSVVYIIAELHPEVSYVAHHIQKVCAFFAGMKAFTAELREQGHQVMYLTLDETASFLNLSDFVTHYVRQIGASRFEYQRPDEYRLLQSLEQVVIDGIEIVQVDSEHFLLPYADIADFFPRGKHIIMEHFYRKMRKRYSILVEGDKPIGGRWNFDASNRHKLKAADLDDIPEPLLFATDVNDTLEALKRHNIKTIGTLSGPLVWPINRNQSLNLLAHFCHVCLPKFGRFQDAMTQGHKAKWSLYHSRLSFSLNTKMLSPIEVIETALSAFTSNTDIDLAQIEGFIRQILGWREYIRGVYWANMPEYRDRNHFSAQRNLPDFFWSGATKMSCMREAIGQSLSHGYAHHIQRLMVTGNFCLLSDIDPKQVEAWYLGIYVDAIEWVEMPNTRGMALFADGGIVGTKPYAASGAYINRMSDYCKGCYYDHKQKVGERACPLNSLYWRFMHTHREMLSRNPRIGVIYRSWDNLDEPTQESILATANDYLERIEQL</sequence>
<reference evidence="2" key="1">
    <citation type="journal article" date="2019" name="Int. J. Syst. Evol. Microbiol.">
        <title>The Global Catalogue of Microorganisms (GCM) 10K type strain sequencing project: providing services to taxonomists for standard genome sequencing and annotation.</title>
        <authorList>
            <consortium name="The Broad Institute Genomics Platform"/>
            <consortium name="The Broad Institute Genome Sequencing Center for Infectious Disease"/>
            <person name="Wu L."/>
            <person name="Ma J."/>
        </authorList>
    </citation>
    <scope>NUCLEOTIDE SEQUENCE [LARGE SCALE GENOMIC DNA]</scope>
    <source>
        <strain evidence="2">CECT 7398</strain>
    </source>
</reference>
<keyword evidence="2" id="KW-1185">Reference proteome</keyword>
<dbReference type="Pfam" id="PF04244">
    <property type="entry name" value="DPRP"/>
    <property type="match status" value="1"/>
</dbReference>
<dbReference type="RefSeq" id="WP_170882561.1">
    <property type="nucleotide sequence ID" value="NZ_JABEYA020000003.1"/>
</dbReference>
<dbReference type="Gene3D" id="1.10.10.1710">
    <property type="entry name" value="Deoxyribodipyrimidine photolyase-related"/>
    <property type="match status" value="1"/>
</dbReference>
<dbReference type="PANTHER" id="PTHR38657">
    <property type="entry name" value="SLR1343 PROTEIN"/>
    <property type="match status" value="1"/>
</dbReference>
<evidence type="ECO:0000313" key="1">
    <source>
        <dbReference type="EMBL" id="MDN3612334.1"/>
    </source>
</evidence>
<proteinExistence type="predicted"/>
<evidence type="ECO:0000313" key="2">
    <source>
        <dbReference type="Proteomes" id="UP001238540"/>
    </source>
</evidence>
<dbReference type="Gene3D" id="1.25.40.80">
    <property type="match status" value="1"/>
</dbReference>
<dbReference type="Gene3D" id="1.10.579.10">
    <property type="entry name" value="DNA Cyclobutane Dipyrimidine Photolyase, subunit A, domain 3"/>
    <property type="match status" value="1"/>
</dbReference>
<dbReference type="SUPFAM" id="SSF48173">
    <property type="entry name" value="Cryptochrome/photolyase FAD-binding domain"/>
    <property type="match status" value="1"/>
</dbReference>
<comment type="caution">
    <text evidence="1">The sequence shown here is derived from an EMBL/GenBank/DDBJ whole genome shotgun (WGS) entry which is preliminary data.</text>
</comment>
<protein>
    <submittedName>
        <fullName evidence="1">Cryptochrome/photolyase family protein</fullName>
    </submittedName>
</protein>
<dbReference type="Gene3D" id="3.40.50.620">
    <property type="entry name" value="HUPs"/>
    <property type="match status" value="1"/>
</dbReference>
<dbReference type="PANTHER" id="PTHR38657:SF1">
    <property type="entry name" value="SLR1343 PROTEIN"/>
    <property type="match status" value="1"/>
</dbReference>
<dbReference type="InterPro" id="IPR052551">
    <property type="entry name" value="UV-DNA_repair_photolyase"/>
</dbReference>
<name>A0ABT8C128_9VIBR</name>
<dbReference type="InterPro" id="IPR036134">
    <property type="entry name" value="Crypto/Photolyase_FAD-like_sf"/>
</dbReference>
<gene>
    <name evidence="1" type="ORF">QWZ16_22310</name>
</gene>
<organism evidence="1 2">
    <name type="scientific">Vibrio ostreicida</name>
    <dbReference type="NCBI Taxonomy" id="526588"/>
    <lineage>
        <taxon>Bacteria</taxon>
        <taxon>Pseudomonadati</taxon>
        <taxon>Pseudomonadota</taxon>
        <taxon>Gammaproteobacteria</taxon>
        <taxon>Vibrionales</taxon>
        <taxon>Vibrionaceae</taxon>
        <taxon>Vibrio</taxon>
    </lineage>
</organism>
<accession>A0ABT8C128</accession>
<dbReference type="EMBL" id="JAUFQC010000027">
    <property type="protein sequence ID" value="MDN3612334.1"/>
    <property type="molecule type" value="Genomic_DNA"/>
</dbReference>
<dbReference type="InterPro" id="IPR007357">
    <property type="entry name" value="PhrB-like"/>
</dbReference>